<accession>R1GXQ7</accession>
<evidence type="ECO:0000313" key="3">
    <source>
        <dbReference type="Proteomes" id="UP000013526"/>
    </source>
</evidence>
<evidence type="ECO:0000256" key="1">
    <source>
        <dbReference type="SAM" id="MobiDB-lite"/>
    </source>
</evidence>
<protein>
    <submittedName>
        <fullName evidence="2">Uncharacterized protein</fullName>
    </submittedName>
</protein>
<reference evidence="2 3" key="1">
    <citation type="journal article" date="2013" name="Genome Announc.">
        <title>Draft Genome Sequence of Aeromonas molluscorum Strain 848TT, Isolated from Bivalve Molluscs.</title>
        <authorList>
            <person name="Spataro N."/>
            <person name="Farfan M."/>
            <person name="Albarral V."/>
            <person name="Sanglas A."/>
            <person name="Loren J.G."/>
            <person name="Fuste M.C."/>
            <person name="Bosch E."/>
        </authorList>
    </citation>
    <scope>NUCLEOTIDE SEQUENCE [LARGE SCALE GENOMIC DNA]</scope>
    <source>
        <strain evidence="2 3">848</strain>
    </source>
</reference>
<gene>
    <name evidence="2" type="ORF">G113_04388</name>
</gene>
<dbReference type="RefSeq" id="WP_005894040.1">
    <property type="nucleotide sequence ID" value="NZ_AQGQ01000015.1"/>
</dbReference>
<organism evidence="2 3">
    <name type="scientific">Aeromonas molluscorum 848</name>
    <dbReference type="NCBI Taxonomy" id="1268236"/>
    <lineage>
        <taxon>Bacteria</taxon>
        <taxon>Pseudomonadati</taxon>
        <taxon>Pseudomonadota</taxon>
        <taxon>Gammaproteobacteria</taxon>
        <taxon>Aeromonadales</taxon>
        <taxon>Aeromonadaceae</taxon>
        <taxon>Aeromonas</taxon>
    </lineage>
</organism>
<dbReference type="PATRIC" id="fig|1268236.3.peg.875"/>
<sequence>MTRVRPAIQPGVMAWAASTTGSSPISVAADAQQLTNRSRASRYHANWRHTSGHSAISPLQPHMAQYEGHDAGRQIETASMAGETSGTDAHGLALSQLGRQPTLSQPGQGRRGLPS</sequence>
<evidence type="ECO:0000313" key="2">
    <source>
        <dbReference type="EMBL" id="EOD56300.1"/>
    </source>
</evidence>
<feature type="region of interest" description="Disordered" evidence="1">
    <location>
        <begin position="78"/>
        <end position="115"/>
    </location>
</feature>
<comment type="caution">
    <text evidence="2">The sequence shown here is derived from an EMBL/GenBank/DDBJ whole genome shotgun (WGS) entry which is preliminary data.</text>
</comment>
<proteinExistence type="predicted"/>
<keyword evidence="3" id="KW-1185">Reference proteome</keyword>
<feature type="compositionally biased region" description="Polar residues" evidence="1">
    <location>
        <begin position="97"/>
        <end position="107"/>
    </location>
</feature>
<dbReference type="Proteomes" id="UP000013526">
    <property type="component" value="Unassembled WGS sequence"/>
</dbReference>
<dbReference type="EMBL" id="AQGQ01000015">
    <property type="protein sequence ID" value="EOD56300.1"/>
    <property type="molecule type" value="Genomic_DNA"/>
</dbReference>
<name>R1GXQ7_9GAMM</name>
<dbReference type="AlphaFoldDB" id="R1GXQ7"/>